<feature type="domain" description="AB hydrolase-1" evidence="2">
    <location>
        <begin position="58"/>
        <end position="308"/>
    </location>
</feature>
<dbReference type="Pfam" id="PF12697">
    <property type="entry name" value="Abhydrolase_6"/>
    <property type="match status" value="1"/>
</dbReference>
<feature type="region of interest" description="Disordered" evidence="1">
    <location>
        <begin position="1"/>
        <end position="25"/>
    </location>
</feature>
<dbReference type="RefSeq" id="WP_249763513.1">
    <property type="nucleotide sequence ID" value="NZ_CAJUXY010000032.1"/>
</dbReference>
<gene>
    <name evidence="3" type="ORF">M5I08_25500</name>
</gene>
<sequence length="347" mass="35982">MPNVLARPGGGEAATRYRPTPGSRARYTQRRRRFVRASDGVSLAVTGHGPAISGSPAVVFVHGLCLSQAVWAHQIRLLSNCYNGAVWPVAYDNRGHGWSGRAPGASYRPDQLADDLAQVLQALDLNGSLVLVGHSLGGMAILSYMGRPAWARPVEPDGLVLVATAAGRIAERGLGRLLAAPGIGSLCRIGEYLPERALRAAASPVCAAVGRWAGCAPYQQATMAGVVASAIKTTPVATALGFLPSLRTFDAYRVLGQIRARTVIINGDGDLLAPAEHSRELAAGIPGAELVSLPGVGHMVPQQAPQVIHRAIRSTLDSAGASAPAACCADGDRDSDIAVAGRTYAGI</sequence>
<dbReference type="InterPro" id="IPR000073">
    <property type="entry name" value="AB_hydrolase_1"/>
</dbReference>
<keyword evidence="3" id="KW-0378">Hydrolase</keyword>
<dbReference type="SUPFAM" id="SSF53474">
    <property type="entry name" value="alpha/beta-Hydrolases"/>
    <property type="match status" value="1"/>
</dbReference>
<organism evidence="3 4">
    <name type="scientific">Candidatus Mycobacterium methanotrophicum</name>
    <dbReference type="NCBI Taxonomy" id="2943498"/>
    <lineage>
        <taxon>Bacteria</taxon>
        <taxon>Bacillati</taxon>
        <taxon>Actinomycetota</taxon>
        <taxon>Actinomycetes</taxon>
        <taxon>Mycobacteriales</taxon>
        <taxon>Mycobacteriaceae</taxon>
        <taxon>Mycobacterium</taxon>
    </lineage>
</organism>
<keyword evidence="4" id="KW-1185">Reference proteome</keyword>
<evidence type="ECO:0000313" key="4">
    <source>
        <dbReference type="Proteomes" id="UP001056610"/>
    </source>
</evidence>
<keyword evidence="3" id="KW-0614">Plasmid</keyword>
<evidence type="ECO:0000256" key="1">
    <source>
        <dbReference type="SAM" id="MobiDB-lite"/>
    </source>
</evidence>
<dbReference type="InterPro" id="IPR050471">
    <property type="entry name" value="AB_hydrolase"/>
</dbReference>
<dbReference type="PANTHER" id="PTHR43433">
    <property type="entry name" value="HYDROLASE, ALPHA/BETA FOLD FAMILY PROTEIN"/>
    <property type="match status" value="1"/>
</dbReference>
<dbReference type="GO" id="GO:0016787">
    <property type="term" value="F:hydrolase activity"/>
    <property type="evidence" value="ECO:0007669"/>
    <property type="project" value="UniProtKB-KW"/>
</dbReference>
<protein>
    <submittedName>
        <fullName evidence="3">Alpha/beta hydrolase</fullName>
    </submittedName>
</protein>
<evidence type="ECO:0000259" key="2">
    <source>
        <dbReference type="Pfam" id="PF12697"/>
    </source>
</evidence>
<dbReference type="InterPro" id="IPR029058">
    <property type="entry name" value="AB_hydrolase_fold"/>
</dbReference>
<dbReference type="PANTHER" id="PTHR43433:SF5">
    <property type="entry name" value="AB HYDROLASE-1 DOMAIN-CONTAINING PROTEIN"/>
    <property type="match status" value="1"/>
</dbReference>
<dbReference type="EMBL" id="CP097321">
    <property type="protein sequence ID" value="UQX13550.1"/>
    <property type="molecule type" value="Genomic_DNA"/>
</dbReference>
<proteinExistence type="predicted"/>
<name>A0ABY4QRA4_9MYCO</name>
<accession>A0ABY4QRA4</accession>
<evidence type="ECO:0000313" key="3">
    <source>
        <dbReference type="EMBL" id="UQX13550.1"/>
    </source>
</evidence>
<dbReference type="Gene3D" id="3.40.50.1820">
    <property type="entry name" value="alpha/beta hydrolase"/>
    <property type="match status" value="1"/>
</dbReference>
<dbReference type="Proteomes" id="UP001056610">
    <property type="component" value="Plasmid unnamed"/>
</dbReference>
<geneLocation type="plasmid" evidence="3 4">
    <name>unnamed</name>
</geneLocation>
<reference evidence="3" key="1">
    <citation type="submission" date="2022-05" db="EMBL/GenBank/DDBJ databases">
        <title>A methanotrophic Mycobacterium dominates a cave microbial ecosystem.</title>
        <authorList>
            <person name="Van Spanning R.J.M."/>
            <person name="Guan Q."/>
            <person name="Melkonian C."/>
            <person name="Gallant J."/>
            <person name="Polerecky L."/>
            <person name="Flot J.-F."/>
            <person name="Brandt B.W."/>
            <person name="Braster M."/>
            <person name="Iturbe Espinoza P."/>
            <person name="Aerts J."/>
            <person name="Meima-Franke M."/>
            <person name="Piersma S.R."/>
            <person name="Bunduc C."/>
            <person name="Ummels R."/>
            <person name="Pain A."/>
            <person name="Fleming E.J."/>
            <person name="van der Wel N."/>
            <person name="Gherman V.D."/>
            <person name="Sarbu S.M."/>
            <person name="Bodelier P.L.E."/>
            <person name="Bitter W."/>
        </authorList>
    </citation>
    <scope>NUCLEOTIDE SEQUENCE</scope>
    <source>
        <strain evidence="3">Sulfur Cave</strain>
        <plasmid evidence="3">unnamed</plasmid>
    </source>
</reference>